<gene>
    <name evidence="3" type="ORF">C8E83_3593</name>
</gene>
<dbReference type="Gene3D" id="1.20.144.10">
    <property type="entry name" value="Phosphatidic acid phosphatase type 2/haloperoxidase"/>
    <property type="match status" value="1"/>
</dbReference>
<protein>
    <submittedName>
        <fullName evidence="3">PAP2 superfamily protein</fullName>
    </submittedName>
</protein>
<evidence type="ECO:0000259" key="2">
    <source>
        <dbReference type="Pfam" id="PF01569"/>
    </source>
</evidence>
<feature type="transmembrane region" description="Helical" evidence="1">
    <location>
        <begin position="24"/>
        <end position="44"/>
    </location>
</feature>
<dbReference type="Pfam" id="PF01569">
    <property type="entry name" value="PAP2"/>
    <property type="match status" value="1"/>
</dbReference>
<dbReference type="Proteomes" id="UP000280008">
    <property type="component" value="Unassembled WGS sequence"/>
</dbReference>
<feature type="transmembrane region" description="Helical" evidence="1">
    <location>
        <begin position="187"/>
        <end position="209"/>
    </location>
</feature>
<feature type="domain" description="Phosphatidic acid phosphatase type 2/haloperoxidase" evidence="2">
    <location>
        <begin position="87"/>
        <end position="202"/>
    </location>
</feature>
<feature type="transmembrane region" description="Helical" evidence="1">
    <location>
        <begin position="221"/>
        <end position="248"/>
    </location>
</feature>
<evidence type="ECO:0000256" key="1">
    <source>
        <dbReference type="SAM" id="Phobius"/>
    </source>
</evidence>
<dbReference type="SUPFAM" id="SSF48317">
    <property type="entry name" value="Acid phosphatase/Vanadium-dependent haloperoxidase"/>
    <property type="match status" value="1"/>
</dbReference>
<keyword evidence="4" id="KW-1185">Reference proteome</keyword>
<dbReference type="EMBL" id="RBKS01000001">
    <property type="protein sequence ID" value="RKR76420.1"/>
    <property type="molecule type" value="Genomic_DNA"/>
</dbReference>
<keyword evidence="1" id="KW-1133">Transmembrane helix</keyword>
<feature type="transmembrane region" description="Helical" evidence="1">
    <location>
        <begin position="74"/>
        <end position="92"/>
    </location>
</feature>
<dbReference type="InterPro" id="IPR036938">
    <property type="entry name" value="PAP2/HPO_sf"/>
</dbReference>
<reference evidence="3 4" key="1">
    <citation type="submission" date="2018-10" db="EMBL/GenBank/DDBJ databases">
        <title>Sequencing the genomes of 1000 actinobacteria strains.</title>
        <authorList>
            <person name="Klenk H.-P."/>
        </authorList>
    </citation>
    <scope>NUCLEOTIDE SEQUENCE [LARGE SCALE GENOMIC DNA]</scope>
    <source>
        <strain evidence="3 4">DSM 17894</strain>
    </source>
</reference>
<organism evidence="3 4">
    <name type="scientific">Frondihabitans australicus</name>
    <dbReference type="NCBI Taxonomy" id="386892"/>
    <lineage>
        <taxon>Bacteria</taxon>
        <taxon>Bacillati</taxon>
        <taxon>Actinomycetota</taxon>
        <taxon>Actinomycetes</taxon>
        <taxon>Micrococcales</taxon>
        <taxon>Microbacteriaceae</taxon>
        <taxon>Frondihabitans</taxon>
    </lineage>
</organism>
<evidence type="ECO:0000313" key="4">
    <source>
        <dbReference type="Proteomes" id="UP000280008"/>
    </source>
</evidence>
<name>A0A495IL18_9MICO</name>
<sequence>MDMTVNASTVTAPTAVRRQVPTRWVLTSVASVIALGGVYTVAVLTKPGQEIEDSILRSVDGRTLLGHGKALDAISIPAVLVVVGIVVAIAFLRRRPGAAAQSGILIVGAIATSQIIKAIAPRPELTSLTLSNSFPSGHVTIAVVGVLGLATAFGRHLKPFIMLVGTVFAAVVAEQTVAYGWHRVSDVCGACAVSMLWLAIVRSGAAVWSRDPRDTVGRRRHGFVSGLLGLATVATLAAAGAIFSIGIGSDLTVSMATGPGVLTGARLLSAGVVLATSWLAWKLDRTI</sequence>
<dbReference type="InterPro" id="IPR000326">
    <property type="entry name" value="PAP2/HPO"/>
</dbReference>
<feature type="transmembrane region" description="Helical" evidence="1">
    <location>
        <begin position="260"/>
        <end position="281"/>
    </location>
</feature>
<feature type="transmembrane region" description="Helical" evidence="1">
    <location>
        <begin position="136"/>
        <end position="153"/>
    </location>
</feature>
<evidence type="ECO:0000313" key="3">
    <source>
        <dbReference type="EMBL" id="RKR76420.1"/>
    </source>
</evidence>
<keyword evidence="1" id="KW-0472">Membrane</keyword>
<feature type="transmembrane region" description="Helical" evidence="1">
    <location>
        <begin position="160"/>
        <end position="181"/>
    </location>
</feature>
<accession>A0A495IL18</accession>
<comment type="caution">
    <text evidence="3">The sequence shown here is derived from an EMBL/GenBank/DDBJ whole genome shotgun (WGS) entry which is preliminary data.</text>
</comment>
<keyword evidence="1" id="KW-0812">Transmembrane</keyword>
<feature type="transmembrane region" description="Helical" evidence="1">
    <location>
        <begin position="99"/>
        <end position="116"/>
    </location>
</feature>
<proteinExistence type="predicted"/>
<dbReference type="AlphaFoldDB" id="A0A495IL18"/>